<gene>
    <name evidence="5" type="ORF">B4U79_05350</name>
</gene>
<dbReference type="PANTHER" id="PTHR23166:SF5">
    <property type="entry name" value="CTTNBP2 N-TERMINAL-LIKE PROTEIN"/>
    <property type="match status" value="1"/>
</dbReference>
<sequence length="654" mass="71300">MELNRSELLKFLSVLEGELQAREVVIAVLKSELVKRLLYPSQRRRNDQRLCDSQHSAPTTGTATMIPNKASKRCAAAAQLTCQQQQQSQQQHADNDKRDDNSSDPYSALMRDACAAFDPTFDELSTKSVFNTQLKQLDLLVEKHKKAIHLLKCKINEMNEKYNVVFEELQVERQKNIDFERDKVLRNLENLKTDKAKLEKEIETIKAQMDAEREREKKMIICLLAERKQLIIRLIEEKQKHSELIQMYNKDKKKISEMVEDLEEESKRSLQMELDLEKLTNEYEAQKETLKEKLLASEARNVSLSAEVERLRAELELKCKGGPILKDIGEGVRSAIVTMNSTITGHRVSPSVSSVATVNPPKVNVARPVSPSRSVSNTAAPPIAPSSPAPIKAVPVKTINPTSVHTSAIYATVQPSSKQPLTQLIASSESTTSPLPLPSKAAVAKVITSNPSSTASSFQNLTYSIESAIPPMPSTHPPAIPPLAKAPQIVAGKAVSGNQQQAGPKKITAPLSMGANSTTTTAAAATRGAPPPVPPNKPVLPPQALKERSKELQAGVARAKLGSSISGPVSGVMSKLITVTQPVVVAGVSGPDSKTGEILNLSPKKINEAMHNGSKIEEVSTDSLLSANNNVDMLCQELADFQQLLVSMVTSKNN</sequence>
<keyword evidence="1 2" id="KW-0175">Coiled coil</keyword>
<evidence type="ECO:0000256" key="1">
    <source>
        <dbReference type="ARBA" id="ARBA00023054"/>
    </source>
</evidence>
<dbReference type="EMBL" id="NCKU01002047">
    <property type="protein sequence ID" value="RWS10582.1"/>
    <property type="molecule type" value="Genomic_DNA"/>
</dbReference>
<feature type="domain" description="Cortactin-binding protein-2 N-terminal" evidence="4">
    <location>
        <begin position="85"/>
        <end position="229"/>
    </location>
</feature>
<organism evidence="5 6">
    <name type="scientific">Dinothrombium tinctorium</name>
    <dbReference type="NCBI Taxonomy" id="1965070"/>
    <lineage>
        <taxon>Eukaryota</taxon>
        <taxon>Metazoa</taxon>
        <taxon>Ecdysozoa</taxon>
        <taxon>Arthropoda</taxon>
        <taxon>Chelicerata</taxon>
        <taxon>Arachnida</taxon>
        <taxon>Acari</taxon>
        <taxon>Acariformes</taxon>
        <taxon>Trombidiformes</taxon>
        <taxon>Prostigmata</taxon>
        <taxon>Anystina</taxon>
        <taxon>Parasitengona</taxon>
        <taxon>Trombidioidea</taxon>
        <taxon>Trombidiidae</taxon>
        <taxon>Dinothrombium</taxon>
    </lineage>
</organism>
<feature type="compositionally biased region" description="Low complexity" evidence="3">
    <location>
        <begin position="518"/>
        <end position="528"/>
    </location>
</feature>
<feature type="compositionally biased region" description="Polar residues" evidence="3">
    <location>
        <begin position="53"/>
        <end position="65"/>
    </location>
</feature>
<evidence type="ECO:0000256" key="3">
    <source>
        <dbReference type="SAM" id="MobiDB-lite"/>
    </source>
</evidence>
<feature type="domain" description="Cortactin-binding protein-2 N-terminal" evidence="4">
    <location>
        <begin position="2"/>
        <end position="45"/>
    </location>
</feature>
<feature type="region of interest" description="Disordered" evidence="3">
    <location>
        <begin position="494"/>
        <end position="537"/>
    </location>
</feature>
<feature type="coiled-coil region" evidence="2">
    <location>
        <begin position="245"/>
        <end position="314"/>
    </location>
</feature>
<feature type="region of interest" description="Disordered" evidence="3">
    <location>
        <begin position="364"/>
        <end position="385"/>
    </location>
</feature>
<accession>A0A3S3QLF7</accession>
<dbReference type="AlphaFoldDB" id="A0A3S3QLF7"/>
<dbReference type="Pfam" id="PF09727">
    <property type="entry name" value="CortBP2"/>
    <property type="match status" value="2"/>
</dbReference>
<dbReference type="STRING" id="1965070.A0A3S3QLF7"/>
<reference evidence="5 6" key="1">
    <citation type="journal article" date="2018" name="Gigascience">
        <title>Genomes of trombidid mites reveal novel predicted allergens and laterally-transferred genes associated with secondary metabolism.</title>
        <authorList>
            <person name="Dong X."/>
            <person name="Chaisiri K."/>
            <person name="Xia D."/>
            <person name="Armstrong S.D."/>
            <person name="Fang Y."/>
            <person name="Donnelly M.J."/>
            <person name="Kadowaki T."/>
            <person name="McGarry J.W."/>
            <person name="Darby A.C."/>
            <person name="Makepeace B.L."/>
        </authorList>
    </citation>
    <scope>NUCLEOTIDE SEQUENCE [LARGE SCALE GENOMIC DNA]</scope>
    <source>
        <strain evidence="5">UoL-WK</strain>
    </source>
</reference>
<evidence type="ECO:0000259" key="4">
    <source>
        <dbReference type="Pfam" id="PF09727"/>
    </source>
</evidence>
<feature type="coiled-coil region" evidence="2">
    <location>
        <begin position="141"/>
        <end position="215"/>
    </location>
</feature>
<feature type="region of interest" description="Disordered" evidence="3">
    <location>
        <begin position="46"/>
        <end position="67"/>
    </location>
</feature>
<feature type="compositionally biased region" description="Low complexity" evidence="3">
    <location>
        <begin position="364"/>
        <end position="381"/>
    </location>
</feature>
<keyword evidence="6" id="KW-1185">Reference proteome</keyword>
<evidence type="ECO:0000313" key="5">
    <source>
        <dbReference type="EMBL" id="RWS10582.1"/>
    </source>
</evidence>
<dbReference type="InterPro" id="IPR019131">
    <property type="entry name" value="Cortactin-binding_p2_N"/>
</dbReference>
<feature type="region of interest" description="Disordered" evidence="3">
    <location>
        <begin position="85"/>
        <end position="105"/>
    </location>
</feature>
<dbReference type="PANTHER" id="PTHR23166">
    <property type="entry name" value="FILAMIN/GPBP-INTERACTING PROTEIN"/>
    <property type="match status" value="1"/>
</dbReference>
<name>A0A3S3QLF7_9ACAR</name>
<proteinExistence type="predicted"/>
<dbReference type="OrthoDB" id="6021133at2759"/>
<comment type="caution">
    <text evidence="5">The sequence shown here is derived from an EMBL/GenBank/DDBJ whole genome shotgun (WGS) entry which is preliminary data.</text>
</comment>
<protein>
    <recommendedName>
        <fullName evidence="4">Cortactin-binding protein-2 N-terminal domain-containing protein</fullName>
    </recommendedName>
</protein>
<dbReference type="Proteomes" id="UP000285301">
    <property type="component" value="Unassembled WGS sequence"/>
</dbReference>
<evidence type="ECO:0000256" key="2">
    <source>
        <dbReference type="SAM" id="Coils"/>
    </source>
</evidence>
<evidence type="ECO:0000313" key="6">
    <source>
        <dbReference type="Proteomes" id="UP000285301"/>
    </source>
</evidence>
<dbReference type="InterPro" id="IPR050719">
    <property type="entry name" value="Cortactin-Actin_Reg"/>
</dbReference>